<reference evidence="2 3" key="1">
    <citation type="journal article" date="2003" name="Proc. Natl. Acad. Sci. U.S.A.">
        <title>Complete genome sequence and analysis of Wolinella succinogenes.</title>
        <authorList>
            <person name="Baar C."/>
            <person name="Eppinger M."/>
            <person name="Raddatz G."/>
            <person name="Simon JM."/>
            <person name="Lanz C."/>
            <person name="Klimmek O."/>
            <person name="Nandakumar R."/>
            <person name="Gross R."/>
            <person name="Rosinus A."/>
            <person name="Keller H."/>
            <person name="Jagtap P."/>
            <person name="Linke B."/>
            <person name="Meyer F."/>
            <person name="Lederer H."/>
            <person name="Schuster S.C."/>
        </authorList>
    </citation>
    <scope>NUCLEOTIDE SEQUENCE [LARGE SCALE GENOMIC DNA]</scope>
    <source>
        <strain evidence="3">ATCC 29543 / DSM 1740 / CCUG 13145 / JCM 31913 / LMG 7466 / NCTC 11488 / FDC 602W</strain>
    </source>
</reference>
<dbReference type="RefSeq" id="WP_011139398.1">
    <property type="nucleotide sequence ID" value="NC_005090.1"/>
</dbReference>
<keyword evidence="3" id="KW-1185">Reference proteome</keyword>
<evidence type="ECO:0000313" key="2">
    <source>
        <dbReference type="EMBL" id="CAE10614.1"/>
    </source>
</evidence>
<dbReference type="AlphaFoldDB" id="Q7MR88"/>
<name>Q7MR88_WOLSU</name>
<accession>Q7MR88</accession>
<dbReference type="EMBL" id="BX571661">
    <property type="protein sequence ID" value="CAE10614.1"/>
    <property type="molecule type" value="Genomic_DNA"/>
</dbReference>
<proteinExistence type="predicted"/>
<protein>
    <submittedName>
        <fullName evidence="2">Uncharacterized protein</fullName>
    </submittedName>
</protein>
<dbReference type="Proteomes" id="UP000000422">
    <property type="component" value="Chromosome"/>
</dbReference>
<dbReference type="STRING" id="273121.WS1574"/>
<feature type="compositionally biased region" description="Basic and acidic residues" evidence="1">
    <location>
        <begin position="37"/>
        <end position="66"/>
    </location>
</feature>
<organism evidence="3">
    <name type="scientific">Wolinella succinogenes (strain ATCC 29543 / DSM 1740 / CCUG 13145 / JCM 31913 / LMG 7466 / NCTC 11488 / FDC 602W)</name>
    <name type="common">Vibrio succinogenes</name>
    <dbReference type="NCBI Taxonomy" id="273121"/>
    <lineage>
        <taxon>Bacteria</taxon>
        <taxon>Pseudomonadati</taxon>
        <taxon>Campylobacterota</taxon>
        <taxon>Epsilonproteobacteria</taxon>
        <taxon>Campylobacterales</taxon>
        <taxon>Helicobacteraceae</taxon>
        <taxon>Wolinella</taxon>
    </lineage>
</organism>
<feature type="compositionally biased region" description="Basic residues" evidence="1">
    <location>
        <begin position="84"/>
        <end position="94"/>
    </location>
</feature>
<evidence type="ECO:0000313" key="3">
    <source>
        <dbReference type="Proteomes" id="UP000000422"/>
    </source>
</evidence>
<gene>
    <name evidence="2" type="primary">tonB</name>
    <name evidence="2" type="ordered locus">WS1574</name>
</gene>
<feature type="region of interest" description="Disordered" evidence="1">
    <location>
        <begin position="37"/>
        <end position="105"/>
    </location>
</feature>
<dbReference type="HOGENOM" id="CLU_2235510_0_0_7"/>
<evidence type="ECO:0000256" key="1">
    <source>
        <dbReference type="SAM" id="MobiDB-lite"/>
    </source>
</evidence>
<sequence length="105" mass="11220">MPLPFIAGLALGSVAMLAFTKRKVLQKEITLGAQKAKELAAKGVERSKAKYEEVKGELQKSPKEAPAKGLKKSANPKKEPAPKKPSRQSQAKKKVANEPASGEQA</sequence>
<dbReference type="KEGG" id="wsu:WS1574"/>